<name>A0A4R6AE58_9RHOB</name>
<dbReference type="PANTHER" id="PTHR37463:SF1">
    <property type="entry name" value="DUF2256 DOMAIN-CONTAINING PROTEIN"/>
    <property type="match status" value="1"/>
</dbReference>
<gene>
    <name evidence="1" type="ORF">E2L08_08980</name>
</gene>
<evidence type="ECO:0000313" key="2">
    <source>
        <dbReference type="Proteomes" id="UP000295701"/>
    </source>
</evidence>
<comment type="caution">
    <text evidence="1">The sequence shown here is derived from an EMBL/GenBank/DDBJ whole genome shotgun (WGS) entry which is preliminary data.</text>
</comment>
<dbReference type="AlphaFoldDB" id="A0A4R6AE58"/>
<dbReference type="OrthoDB" id="27194at2"/>
<keyword evidence="2" id="KW-1185">Reference proteome</keyword>
<dbReference type="Proteomes" id="UP000295701">
    <property type="component" value="Unassembled WGS sequence"/>
</dbReference>
<reference evidence="1 2" key="1">
    <citation type="submission" date="2019-03" db="EMBL/GenBank/DDBJ databases">
        <title>Primorskyibacter sp. SS33 isolated from sediments.</title>
        <authorList>
            <person name="Xunke S."/>
        </authorList>
    </citation>
    <scope>NUCLEOTIDE SEQUENCE [LARGE SCALE GENOMIC DNA]</scope>
    <source>
        <strain evidence="1 2">SS33</strain>
    </source>
</reference>
<dbReference type="EMBL" id="SNAA01000008">
    <property type="protein sequence ID" value="TDL79746.1"/>
    <property type="molecule type" value="Genomic_DNA"/>
</dbReference>
<dbReference type="Pfam" id="PF10013">
    <property type="entry name" value="DUF2256"/>
    <property type="match status" value="1"/>
</dbReference>
<evidence type="ECO:0000313" key="1">
    <source>
        <dbReference type="EMBL" id="TDL79746.1"/>
    </source>
</evidence>
<organism evidence="1 2">
    <name type="scientific">Palleronia sediminis</name>
    <dbReference type="NCBI Taxonomy" id="2547833"/>
    <lineage>
        <taxon>Bacteria</taxon>
        <taxon>Pseudomonadati</taxon>
        <taxon>Pseudomonadota</taxon>
        <taxon>Alphaproteobacteria</taxon>
        <taxon>Rhodobacterales</taxon>
        <taxon>Roseobacteraceae</taxon>
        <taxon>Palleronia</taxon>
    </lineage>
</organism>
<dbReference type="PANTHER" id="PTHR37463">
    <property type="entry name" value="GSL3115 PROTEIN"/>
    <property type="match status" value="1"/>
</dbReference>
<sequence>MPRRTAKENLHTKVCQTCNRPFTWRKKWARDWDSVKYCSNRCRAGRSRASAGGVEGDRGP</sequence>
<accession>A0A4R6AE58</accession>
<dbReference type="InterPro" id="IPR017136">
    <property type="entry name" value="UCP037205"/>
</dbReference>
<proteinExistence type="predicted"/>
<protein>
    <submittedName>
        <fullName evidence="1">DUF2256 domain-containing protein</fullName>
    </submittedName>
</protein>